<evidence type="ECO:0000313" key="3">
    <source>
        <dbReference type="Proteomes" id="UP001433071"/>
    </source>
</evidence>
<reference evidence="2 3" key="1">
    <citation type="journal article" date="2024" name="Proc. Natl. Acad. Sci. U.S.A.">
        <title>The evolutionary genomics of adaptation to stress in wild rhizobium bacteria.</title>
        <authorList>
            <person name="Kehlet-Delgado H."/>
            <person name="Montoya A.P."/>
            <person name="Jensen K.T."/>
            <person name="Wendlandt C.E."/>
            <person name="Dexheimer C."/>
            <person name="Roberts M."/>
            <person name="Torres Martinez L."/>
            <person name="Friesen M.L."/>
            <person name="Griffitts J.S."/>
            <person name="Porter S.S."/>
        </authorList>
    </citation>
    <scope>NUCLEOTIDE SEQUENCE [LARGE SCALE GENOMIC DNA]</scope>
    <source>
        <strain evidence="2 3">M0641</strain>
    </source>
</reference>
<dbReference type="Proteomes" id="UP001433071">
    <property type="component" value="Unassembled WGS sequence"/>
</dbReference>
<keyword evidence="3" id="KW-1185">Reference proteome</keyword>
<evidence type="ECO:0000256" key="1">
    <source>
        <dbReference type="SAM" id="SignalP"/>
    </source>
</evidence>
<accession>A0ABV1Z6I7</accession>
<gene>
    <name evidence="2" type="ORF">NKI36_24910</name>
</gene>
<keyword evidence="1" id="KW-0732">Signal</keyword>
<comment type="caution">
    <text evidence="2">The sequence shown here is derived from an EMBL/GenBank/DDBJ whole genome shotgun (WGS) entry which is preliminary data.</text>
</comment>
<sequence length="104" mass="11228">MKSFLIPLLVSTSFATGAHAETTGNIKFTVAMLADVPILGDICSIPAEKRAAAGAMLDGIIKVHPDFAYLIDEVRAERLASPLTPKQKITYCPVLLSFLDRVLQ</sequence>
<dbReference type="EMBL" id="JAMYQB010000024">
    <property type="protein sequence ID" value="MER9407276.1"/>
    <property type="molecule type" value="Genomic_DNA"/>
</dbReference>
<feature type="chain" id="PRO_5045453745" evidence="1">
    <location>
        <begin position="21"/>
        <end position="104"/>
    </location>
</feature>
<feature type="signal peptide" evidence="1">
    <location>
        <begin position="1"/>
        <end position="20"/>
    </location>
</feature>
<protein>
    <submittedName>
        <fullName evidence="2">Uncharacterized protein</fullName>
    </submittedName>
</protein>
<dbReference type="RefSeq" id="WP_352561029.1">
    <property type="nucleotide sequence ID" value="NZ_JAMYQB010000024.1"/>
</dbReference>
<name>A0ABV1Z6I7_9HYPH</name>
<proteinExistence type="predicted"/>
<organism evidence="2 3">
    <name type="scientific">Mesorhizobium caraganae</name>
    <dbReference type="NCBI Taxonomy" id="483206"/>
    <lineage>
        <taxon>Bacteria</taxon>
        <taxon>Pseudomonadati</taxon>
        <taxon>Pseudomonadota</taxon>
        <taxon>Alphaproteobacteria</taxon>
        <taxon>Hyphomicrobiales</taxon>
        <taxon>Phyllobacteriaceae</taxon>
        <taxon>Mesorhizobium</taxon>
    </lineage>
</organism>
<evidence type="ECO:0000313" key="2">
    <source>
        <dbReference type="EMBL" id="MER9407276.1"/>
    </source>
</evidence>